<dbReference type="RefSeq" id="YP_006990206.1">
    <property type="nucleotide sequence ID" value="NC_019416.1"/>
</dbReference>
<dbReference type="EMBL" id="JX872508">
    <property type="protein sequence ID" value="AFV51443.1"/>
    <property type="molecule type" value="Genomic_DNA"/>
</dbReference>
<keyword evidence="2" id="KW-1185">Reference proteome</keyword>
<proteinExistence type="predicted"/>
<dbReference type="GeneID" id="13997172"/>
<reference evidence="1 2" key="1">
    <citation type="journal article" date="2012" name="J. Virol.">
        <title>Complete Genome Sequence of IME15, the First T7-Like Bacteriophage Lytic to Pan-Antibiotic-Resistant Stenotrophomonas maltophilia.</title>
        <authorList>
            <person name="Huang Y."/>
            <person name="Fan H."/>
            <person name="Pei G."/>
            <person name="Fan H."/>
            <person name="Zhang Z."/>
            <person name="An X."/>
            <person name="Mi Z."/>
            <person name="Shi T."/>
            <person name="Tong Y."/>
        </authorList>
    </citation>
    <scope>NUCLEOTIDE SEQUENCE [LARGE SCALE GENOMIC DNA]</scope>
    <source>
        <strain evidence="1">IME15</strain>
    </source>
</reference>
<organism evidence="1 2">
    <name type="scientific">Stenotrophomonas phage IME15</name>
    <dbReference type="NCBI Taxonomy" id="1239382"/>
    <lineage>
        <taxon>Viruses</taxon>
        <taxon>Duplodnaviria</taxon>
        <taxon>Heunggongvirae</taxon>
        <taxon>Uroviricota</taxon>
        <taxon>Caudoviricetes</taxon>
        <taxon>Autographivirales</taxon>
        <taxon>Autotranscriptaviridae</taxon>
        <taxon>Studiervirinae</taxon>
        <taxon>Ebriosvirus</taxon>
        <taxon>Ebriosvirus IME15</taxon>
        <taxon>Teseptimavirus IME15</taxon>
    </lineage>
</organism>
<accession>K4NZU2</accession>
<evidence type="ECO:0000313" key="2">
    <source>
        <dbReference type="Proteomes" id="UP000009196"/>
    </source>
</evidence>
<name>K4NZU2_9CAUD</name>
<protein>
    <submittedName>
        <fullName evidence="1">Protein kinase</fullName>
    </submittedName>
</protein>
<evidence type="ECO:0000313" key="1">
    <source>
        <dbReference type="EMBL" id="AFV51443.1"/>
    </source>
</evidence>
<dbReference type="GO" id="GO:0016301">
    <property type="term" value="F:kinase activity"/>
    <property type="evidence" value="ECO:0007669"/>
    <property type="project" value="UniProtKB-KW"/>
</dbReference>
<dbReference type="Proteomes" id="UP000009196">
    <property type="component" value="Segment"/>
</dbReference>
<dbReference type="OrthoDB" id="3918at10239"/>
<sequence length="376" mass="42847">MNVNAISARVSEIAALGLSELTKRQPMLVELIADIVNHETENGYLTMKEGNRALTVMPYWNSLMVYLKDAGFELLGNGHFSAAFKHRLLPQKVIKVGFKKEDSGAAYAAFCRMNQGKQGIPTIHDIQRHAGCYTVVLDELRPLVTTLWGDVNENSEDESVVDQFNTVRGIISYDETFDGGVDPLIDDLAETAKEIRKFFDGIASFDMHSGNAMVDSNGHVIITDPVSFTDKAVDHARDDFMIDPEELLKEIEQLAELRMIERCRERKAKRDPNGQFQKSRKVRARNRRKFNKIAKRGERELAQVKLQRHNEMRDEEQARLVMGAHHWKNCWARMANLDFAKLEQRVDANFREAERQAIAMGKPLAIDKILDGWFQG</sequence>
<dbReference type="KEGG" id="vg:13997172"/>
<keyword evidence="1" id="KW-0808">Transferase</keyword>
<keyword evidence="1" id="KW-0418">Kinase</keyword>